<dbReference type="AlphaFoldDB" id="Q24RW9"/>
<feature type="domain" description="Transposase IS4-like" evidence="1">
    <location>
        <begin position="103"/>
        <end position="342"/>
    </location>
</feature>
<dbReference type="InterPro" id="IPR002559">
    <property type="entry name" value="Transposase_11"/>
</dbReference>
<dbReference type="eggNOG" id="COG3385">
    <property type="taxonomic scope" value="Bacteria"/>
</dbReference>
<evidence type="ECO:0000313" key="3">
    <source>
        <dbReference type="Proteomes" id="UP000001946"/>
    </source>
</evidence>
<dbReference type="RefSeq" id="WP_011461113.1">
    <property type="nucleotide sequence ID" value="NC_007907.1"/>
</dbReference>
<dbReference type="HOGENOM" id="CLU_055577_0_0_9"/>
<dbReference type="Proteomes" id="UP000001946">
    <property type="component" value="Chromosome"/>
</dbReference>
<dbReference type="GO" id="GO:0003677">
    <property type="term" value="F:DNA binding"/>
    <property type="evidence" value="ECO:0007669"/>
    <property type="project" value="InterPro"/>
</dbReference>
<dbReference type="EMBL" id="AP008230">
    <property type="protein sequence ID" value="BAE85223.1"/>
    <property type="molecule type" value="Genomic_DNA"/>
</dbReference>
<dbReference type="Pfam" id="PF01609">
    <property type="entry name" value="DDE_Tnp_1"/>
    <property type="match status" value="1"/>
</dbReference>
<evidence type="ECO:0000259" key="1">
    <source>
        <dbReference type="Pfam" id="PF01609"/>
    </source>
</evidence>
<reference evidence="2 3" key="1">
    <citation type="journal article" date="2006" name="J. Bacteriol.">
        <title>Complete genome sequence of the dehalorespiring bacterium Desulfitobacterium hafniense Y51 and comparison with Dehalococcoides ethenogenes 195.</title>
        <authorList>
            <person name="Nonaka H."/>
            <person name="Keresztes G."/>
            <person name="Shinoda Y."/>
            <person name="Ikenaga Y."/>
            <person name="Abe M."/>
            <person name="Naito K."/>
            <person name="Inatomi K."/>
            <person name="Furukawa K."/>
            <person name="Inui M."/>
            <person name="Yukawa H."/>
        </authorList>
    </citation>
    <scope>NUCLEOTIDE SEQUENCE [LARGE SCALE GENOMIC DNA]</scope>
    <source>
        <strain evidence="2 3">Y51</strain>
    </source>
</reference>
<dbReference type="KEGG" id="dsy:DSY3434"/>
<sequence length="396" mass="45414">MSHSTILPKNEAMFNFFKSHRLPLYFSKPVLRHIQEFIVAATAKGYRGKIVDIAEWSSVHRTSIGHFLSHGVWDESYIQKIVKQESLQFVVAHSQKTEQPIFVIHDDTVCNKTKPSSQAQRPIEQADFHFSHLEGKSVWGHQVQATLVQCGDHSLIHDVHQYDKTKLSKIDDACELAKTMAIPPKSGYALVDSWYTCAKLINTYAARGYQLIGALKTNRILYPQGIRVRLDTFASYVNPKEVHLVTVNGSSYWVYRYEGALNDIENAVVLFCWPKDAFQVSKALHAFLCTDVSLETQTILAYYSKRWPIEIFFRQAKGNLGFNGYQVRSIRSIERFWALLSFTHLYCTMGLGKPLLFGEGLRKVRKEVKGQYIRWIYECSRNGVPLEDVLKRLKAA</sequence>
<dbReference type="SUPFAM" id="SSF53098">
    <property type="entry name" value="Ribonuclease H-like"/>
    <property type="match status" value="1"/>
</dbReference>
<evidence type="ECO:0000313" key="2">
    <source>
        <dbReference type="EMBL" id="BAE85223.1"/>
    </source>
</evidence>
<dbReference type="NCBIfam" id="NF033540">
    <property type="entry name" value="transpos_IS701"/>
    <property type="match status" value="1"/>
</dbReference>
<gene>
    <name evidence="2" type="ordered locus">DSY3434</name>
</gene>
<keyword evidence="3" id="KW-1185">Reference proteome</keyword>
<dbReference type="GO" id="GO:0004803">
    <property type="term" value="F:transposase activity"/>
    <property type="evidence" value="ECO:0007669"/>
    <property type="project" value="InterPro"/>
</dbReference>
<dbReference type="GO" id="GO:0006313">
    <property type="term" value="P:DNA transposition"/>
    <property type="evidence" value="ECO:0007669"/>
    <property type="project" value="InterPro"/>
</dbReference>
<organism evidence="2 3">
    <name type="scientific">Desulfitobacterium hafniense (strain Y51)</name>
    <dbReference type="NCBI Taxonomy" id="138119"/>
    <lineage>
        <taxon>Bacteria</taxon>
        <taxon>Bacillati</taxon>
        <taxon>Bacillota</taxon>
        <taxon>Clostridia</taxon>
        <taxon>Eubacteriales</taxon>
        <taxon>Desulfitobacteriaceae</taxon>
        <taxon>Desulfitobacterium</taxon>
    </lineage>
</organism>
<proteinExistence type="predicted"/>
<dbReference type="STRING" id="138119.DSY3434"/>
<name>Q24RW9_DESHY</name>
<dbReference type="InterPro" id="IPR012337">
    <property type="entry name" value="RNaseH-like_sf"/>
</dbReference>
<protein>
    <recommendedName>
        <fullName evidence="1">Transposase IS4-like domain-containing protein</fullName>
    </recommendedName>
</protein>
<accession>Q24RW9</accession>